<reference evidence="3" key="1">
    <citation type="submission" date="2021-01" db="EMBL/GenBank/DDBJ databases">
        <authorList>
            <person name="Corre E."/>
            <person name="Pelletier E."/>
            <person name="Niang G."/>
            <person name="Scheremetjew M."/>
            <person name="Finn R."/>
            <person name="Kale V."/>
            <person name="Holt S."/>
            <person name="Cochrane G."/>
            <person name="Meng A."/>
            <person name="Brown T."/>
            <person name="Cohen L."/>
        </authorList>
    </citation>
    <scope>NUCLEOTIDE SEQUENCE</scope>
    <source>
        <strain evidence="3">CCMP1510</strain>
    </source>
</reference>
<evidence type="ECO:0000256" key="1">
    <source>
        <dbReference type="SAM" id="SignalP"/>
    </source>
</evidence>
<sequence>MQIVLLFVLVVRKTQCIQLNRREFVSSIPSTLVSSTVLKESILSKRFAQNESQLRRPEFGLFASDIYYPRWFQGEWAACSRAISVKAPCGLDLFGGENVMSSAQKELEQAVNYDVRFIKTNDDAVIADRPYNTKNLVSATLGDKGSLSGLPSSSSFDPNDLRFTLDIGNTVFEARLRIIARLYDQINDTQFQTSEFIRQSVSISNNLLAPPSIKDIETLCKYTLNSDGTISCDQRTATWLFPSDQTASIKEATAQGRAIDVRTYTVSYISATSSDLL</sequence>
<feature type="signal peptide" evidence="1">
    <location>
        <begin position="1"/>
        <end position="16"/>
    </location>
</feature>
<evidence type="ECO:0000313" key="3">
    <source>
        <dbReference type="EMBL" id="CAE0371762.1"/>
    </source>
</evidence>
<dbReference type="InterPro" id="IPR049213">
    <property type="entry name" value="DUF6816"/>
</dbReference>
<dbReference type="EMBL" id="HBIJ01019117">
    <property type="protein sequence ID" value="CAE0371762.1"/>
    <property type="molecule type" value="Transcribed_RNA"/>
</dbReference>
<dbReference type="Pfam" id="PF20670">
    <property type="entry name" value="DUF6816"/>
    <property type="match status" value="1"/>
</dbReference>
<accession>A0A7S3K3V2</accession>
<feature type="chain" id="PRO_5030801242" description="DUF6816 domain-containing protein" evidence="1">
    <location>
        <begin position="17"/>
        <end position="277"/>
    </location>
</feature>
<protein>
    <recommendedName>
        <fullName evidence="2">DUF6816 domain-containing protein</fullName>
    </recommendedName>
</protein>
<proteinExistence type="predicted"/>
<organism evidence="3">
    <name type="scientific">Aureoumbra lagunensis</name>
    <dbReference type="NCBI Taxonomy" id="44058"/>
    <lineage>
        <taxon>Eukaryota</taxon>
        <taxon>Sar</taxon>
        <taxon>Stramenopiles</taxon>
        <taxon>Ochrophyta</taxon>
        <taxon>Pelagophyceae</taxon>
        <taxon>Pelagomonadales</taxon>
        <taxon>Aureoumbra</taxon>
    </lineage>
</organism>
<keyword evidence="1" id="KW-0732">Signal</keyword>
<dbReference type="AlphaFoldDB" id="A0A7S3K3V2"/>
<gene>
    <name evidence="3" type="ORF">ALAG00032_LOCUS12544</name>
</gene>
<name>A0A7S3K3V2_9STRA</name>
<feature type="domain" description="DUF6816" evidence="2">
    <location>
        <begin position="63"/>
        <end position="265"/>
    </location>
</feature>
<evidence type="ECO:0000259" key="2">
    <source>
        <dbReference type="Pfam" id="PF20670"/>
    </source>
</evidence>